<dbReference type="GO" id="GO:0055085">
    <property type="term" value="P:transmembrane transport"/>
    <property type="evidence" value="ECO:0007669"/>
    <property type="project" value="UniProtKB-ARBA"/>
</dbReference>
<dbReference type="PROSITE" id="PS50893">
    <property type="entry name" value="ABC_TRANSPORTER_2"/>
    <property type="match status" value="1"/>
</dbReference>
<comment type="similarity">
    <text evidence="1">Belongs to the ABC transporter superfamily.</text>
</comment>
<feature type="region of interest" description="Disordered" evidence="5">
    <location>
        <begin position="1"/>
        <end position="35"/>
    </location>
</feature>
<dbReference type="InterPro" id="IPR003593">
    <property type="entry name" value="AAA+_ATPase"/>
</dbReference>
<organism evidence="7 8">
    <name type="scientific">Treponema peruense</name>
    <dbReference type="NCBI Taxonomy" id="2787628"/>
    <lineage>
        <taxon>Bacteria</taxon>
        <taxon>Pseudomonadati</taxon>
        <taxon>Spirochaetota</taxon>
        <taxon>Spirochaetia</taxon>
        <taxon>Spirochaetales</taxon>
        <taxon>Treponemataceae</taxon>
        <taxon>Treponema</taxon>
    </lineage>
</organism>
<accession>A0A7T3V5D5</accession>
<dbReference type="InterPro" id="IPR003439">
    <property type="entry name" value="ABC_transporter-like_ATP-bd"/>
</dbReference>
<dbReference type="CDD" id="cd03257">
    <property type="entry name" value="ABC_NikE_OppD_transporters"/>
    <property type="match status" value="1"/>
</dbReference>
<dbReference type="PANTHER" id="PTHR43776:SF7">
    <property type="entry name" value="D,D-DIPEPTIDE TRANSPORT ATP-BINDING PROTEIN DDPF-RELATED"/>
    <property type="match status" value="1"/>
</dbReference>
<dbReference type="PANTHER" id="PTHR43776">
    <property type="entry name" value="TRANSPORT ATP-BINDING PROTEIN"/>
    <property type="match status" value="1"/>
</dbReference>
<keyword evidence="4 7" id="KW-0067">ATP-binding</keyword>
<dbReference type="RefSeq" id="WP_198442638.1">
    <property type="nucleotide sequence ID" value="NZ_CBCSHE010000007.1"/>
</dbReference>
<evidence type="ECO:0000313" key="8">
    <source>
        <dbReference type="Proteomes" id="UP000595224"/>
    </source>
</evidence>
<dbReference type="AlphaFoldDB" id="A0A7T3V5D5"/>
<dbReference type="GO" id="GO:0005524">
    <property type="term" value="F:ATP binding"/>
    <property type="evidence" value="ECO:0007669"/>
    <property type="project" value="UniProtKB-KW"/>
</dbReference>
<keyword evidence="3" id="KW-0547">Nucleotide-binding</keyword>
<dbReference type="InterPro" id="IPR017871">
    <property type="entry name" value="ABC_transporter-like_CS"/>
</dbReference>
<keyword evidence="2" id="KW-0813">Transport</keyword>
<dbReference type="GO" id="GO:0015833">
    <property type="term" value="P:peptide transport"/>
    <property type="evidence" value="ECO:0007669"/>
    <property type="project" value="InterPro"/>
</dbReference>
<proteinExistence type="inferred from homology"/>
<dbReference type="InterPro" id="IPR013563">
    <property type="entry name" value="Oligopep_ABC_C"/>
</dbReference>
<evidence type="ECO:0000256" key="5">
    <source>
        <dbReference type="SAM" id="MobiDB-lite"/>
    </source>
</evidence>
<dbReference type="GO" id="GO:0016887">
    <property type="term" value="F:ATP hydrolysis activity"/>
    <property type="evidence" value="ECO:0007669"/>
    <property type="project" value="InterPro"/>
</dbReference>
<evidence type="ECO:0000256" key="1">
    <source>
        <dbReference type="ARBA" id="ARBA00005417"/>
    </source>
</evidence>
<dbReference type="Proteomes" id="UP000595224">
    <property type="component" value="Chromosome"/>
</dbReference>
<evidence type="ECO:0000259" key="6">
    <source>
        <dbReference type="PROSITE" id="PS50893"/>
    </source>
</evidence>
<evidence type="ECO:0000256" key="3">
    <source>
        <dbReference type="ARBA" id="ARBA00022741"/>
    </source>
</evidence>
<dbReference type="Gene3D" id="3.40.50.300">
    <property type="entry name" value="P-loop containing nucleotide triphosphate hydrolases"/>
    <property type="match status" value="1"/>
</dbReference>
<dbReference type="KEGG" id="tper:IWA51_12380"/>
<dbReference type="SUPFAM" id="SSF52540">
    <property type="entry name" value="P-loop containing nucleoside triphosphate hydrolases"/>
    <property type="match status" value="1"/>
</dbReference>
<sequence length="352" mass="39322">MQNNSDDVSQFVSQPLPSSPPQSQQSPQAQQSTRSLPLLRVEHLRQYFNAGSRSKIFCAVDDVSFDIARGEVFGLVGESGCGKTTTGRSIIHLYKITGGNIYFDGHRINAGTWEYEQKIREARFQKNPDMKEIIAREKEKIRQARSVANSTKFEPRIQMIFQDPATSLDPRMTVGEIIAEGLLVRGERDRHAVGKKVSRVLDRVGLLPEYAERYPHEFSGGQRQRIGIARALVMEPQLIIADEPVSALDVSVKAQIINLLNDLRHDLGLSVLFIAHDLSVVKYFCDRIAVMYRGKILETAGSDALFANPQHPYTRSLISAVPLPDPVYERSRQRIVFDAECSAQTDTGGGVL</sequence>
<feature type="compositionally biased region" description="Low complexity" evidence="5">
    <location>
        <begin position="9"/>
        <end position="35"/>
    </location>
</feature>
<keyword evidence="8" id="KW-1185">Reference proteome</keyword>
<dbReference type="SMART" id="SM00382">
    <property type="entry name" value="AAA"/>
    <property type="match status" value="1"/>
</dbReference>
<dbReference type="EMBL" id="CP064936">
    <property type="protein sequence ID" value="QQA01029.1"/>
    <property type="molecule type" value="Genomic_DNA"/>
</dbReference>
<protein>
    <submittedName>
        <fullName evidence="7">ATP-binding cassette domain-containing protein</fullName>
    </submittedName>
</protein>
<reference evidence="7 8" key="1">
    <citation type="submission" date="2020-11" db="EMBL/GenBank/DDBJ databases">
        <title>Treponema Peruensis nv. sp., first commensal Treponema isolated from human feces.</title>
        <authorList>
            <person name="Belkhou C."/>
            <person name="Raes J."/>
        </authorList>
    </citation>
    <scope>NUCLEOTIDE SEQUENCE [LARGE SCALE GENOMIC DNA]</scope>
    <source>
        <strain evidence="7 8">RCC2812</strain>
    </source>
</reference>
<evidence type="ECO:0000256" key="4">
    <source>
        <dbReference type="ARBA" id="ARBA00022840"/>
    </source>
</evidence>
<dbReference type="InterPro" id="IPR050319">
    <property type="entry name" value="ABC_transp_ATP-bind"/>
</dbReference>
<feature type="domain" description="ABC transporter" evidence="6">
    <location>
        <begin position="39"/>
        <end position="318"/>
    </location>
</feature>
<evidence type="ECO:0000256" key="2">
    <source>
        <dbReference type="ARBA" id="ARBA00022448"/>
    </source>
</evidence>
<dbReference type="Pfam" id="PF00005">
    <property type="entry name" value="ABC_tran"/>
    <property type="match status" value="1"/>
</dbReference>
<dbReference type="Pfam" id="PF08352">
    <property type="entry name" value="oligo_HPY"/>
    <property type="match status" value="1"/>
</dbReference>
<dbReference type="PROSITE" id="PS00211">
    <property type="entry name" value="ABC_TRANSPORTER_1"/>
    <property type="match status" value="1"/>
</dbReference>
<dbReference type="InterPro" id="IPR027417">
    <property type="entry name" value="P-loop_NTPase"/>
</dbReference>
<evidence type="ECO:0000313" key="7">
    <source>
        <dbReference type="EMBL" id="QQA01029.1"/>
    </source>
</evidence>
<name>A0A7T3V5D5_9SPIR</name>
<gene>
    <name evidence="7" type="ORF">IWA51_12380</name>
</gene>